<keyword evidence="1" id="KW-1133">Transmembrane helix</keyword>
<evidence type="ECO:0000313" key="2">
    <source>
        <dbReference type="EMBL" id="KKU84630.1"/>
    </source>
</evidence>
<sequence>MKLTALRVAWRSIAINLASIYLASQILSGVITYIGGYQTLLLASLAIALVNLFVRPVINLLLLPIHLVTLGVFRWVANLVTLYLVTLLVPNLQIHAFTFPGLDLKYVIIPSMQFTAFGAFVVATFTLTLTFHFIYWLLQD</sequence>
<reference evidence="2 3" key="1">
    <citation type="journal article" date="2015" name="Nature">
        <title>rRNA introns, odd ribosomes, and small enigmatic genomes across a large radiation of phyla.</title>
        <authorList>
            <person name="Brown C.T."/>
            <person name="Hug L.A."/>
            <person name="Thomas B.C."/>
            <person name="Sharon I."/>
            <person name="Castelle C.J."/>
            <person name="Singh A."/>
            <person name="Wilkins M.J."/>
            <person name="Williams K.H."/>
            <person name="Banfield J.F."/>
        </authorList>
    </citation>
    <scope>NUCLEOTIDE SEQUENCE [LARGE SCALE GENOMIC DNA]</scope>
</reference>
<comment type="caution">
    <text evidence="2">The sequence shown here is derived from an EMBL/GenBank/DDBJ whole genome shotgun (WGS) entry which is preliminary data.</text>
</comment>
<dbReference type="Pfam" id="PF04020">
    <property type="entry name" value="Phage_holin_4_2"/>
    <property type="match status" value="1"/>
</dbReference>
<accession>A0A0G1WR43</accession>
<gene>
    <name evidence="2" type="ORF">UY11_C0005G0004</name>
</gene>
<organism evidence="2 3">
    <name type="scientific">Candidatus Amesbacteria bacterium GW2011_GWC2_47_8</name>
    <dbReference type="NCBI Taxonomy" id="1618367"/>
    <lineage>
        <taxon>Bacteria</taxon>
        <taxon>Candidatus Amesiibacteriota</taxon>
    </lineage>
</organism>
<dbReference type="InterPro" id="IPR007165">
    <property type="entry name" value="Phage_holin_4_2"/>
</dbReference>
<evidence type="ECO:0008006" key="4">
    <source>
        <dbReference type="Google" id="ProtNLM"/>
    </source>
</evidence>
<feature type="transmembrane region" description="Helical" evidence="1">
    <location>
        <begin position="75"/>
        <end position="94"/>
    </location>
</feature>
<feature type="transmembrane region" description="Helical" evidence="1">
    <location>
        <begin position="40"/>
        <end position="63"/>
    </location>
</feature>
<keyword evidence="1" id="KW-0472">Membrane</keyword>
<evidence type="ECO:0000256" key="1">
    <source>
        <dbReference type="SAM" id="Phobius"/>
    </source>
</evidence>
<feature type="transmembrane region" description="Helical" evidence="1">
    <location>
        <begin position="114"/>
        <end position="138"/>
    </location>
</feature>
<evidence type="ECO:0000313" key="3">
    <source>
        <dbReference type="Proteomes" id="UP000034265"/>
    </source>
</evidence>
<dbReference type="EMBL" id="LCOT01000005">
    <property type="protein sequence ID" value="KKU84630.1"/>
    <property type="molecule type" value="Genomic_DNA"/>
</dbReference>
<protein>
    <recommendedName>
        <fullName evidence="4">Integral membrane protein</fullName>
    </recommendedName>
</protein>
<dbReference type="AlphaFoldDB" id="A0A0G1WR43"/>
<dbReference type="Proteomes" id="UP000034265">
    <property type="component" value="Unassembled WGS sequence"/>
</dbReference>
<keyword evidence="1" id="KW-0812">Transmembrane</keyword>
<proteinExistence type="predicted"/>
<feature type="transmembrane region" description="Helical" evidence="1">
    <location>
        <begin position="12"/>
        <end position="34"/>
    </location>
</feature>
<name>A0A0G1WR43_9BACT</name>